<gene>
    <name evidence="4" type="ORF">DW084_03480</name>
    <name evidence="3" type="ORF">GFU50_09475</name>
    <name evidence="2" type="ORF">P7I32_15800</name>
</gene>
<reference evidence="3 6" key="2">
    <citation type="submission" date="2019-11" db="EMBL/GenBank/DDBJ databases">
        <title>Detection and genome characteristic of a blood enterococcus casselifavus isolate from Zhengzhou,china.</title>
        <authorList>
            <person name="Wen P."/>
        </authorList>
    </citation>
    <scope>NUCLEOTIDE SEQUENCE [LARGE SCALE GENOMIC DNA]</scope>
    <source>
        <strain evidence="3 6">EC291</strain>
    </source>
</reference>
<proteinExistence type="predicted"/>
<feature type="transmembrane region" description="Helical" evidence="1">
    <location>
        <begin position="65"/>
        <end position="82"/>
    </location>
</feature>
<dbReference type="AlphaFoldDB" id="A0A1G9GH16"/>
<dbReference type="GeneID" id="15142288"/>
<dbReference type="Proteomes" id="UP001268896">
    <property type="component" value="Unassembled WGS sequence"/>
</dbReference>
<feature type="transmembrane region" description="Helical" evidence="1">
    <location>
        <begin position="6"/>
        <end position="23"/>
    </location>
</feature>
<evidence type="ECO:0000313" key="6">
    <source>
        <dbReference type="Proteomes" id="UP000422837"/>
    </source>
</evidence>
<evidence type="ECO:0000313" key="2">
    <source>
        <dbReference type="EMBL" id="MDT2966045.1"/>
    </source>
</evidence>
<dbReference type="Proteomes" id="UP000422837">
    <property type="component" value="Chromosome"/>
</dbReference>
<evidence type="ECO:0000256" key="1">
    <source>
        <dbReference type="SAM" id="Phobius"/>
    </source>
</evidence>
<dbReference type="Proteomes" id="UP000286288">
    <property type="component" value="Unassembled WGS sequence"/>
</dbReference>
<dbReference type="RefSeq" id="WP_005226198.1">
    <property type="nucleotide sequence ID" value="NZ_BAAAXK010000050.1"/>
</dbReference>
<protein>
    <recommendedName>
        <fullName evidence="7">DUF5673 domain-containing protein</fullName>
    </recommendedName>
</protein>
<evidence type="ECO:0000313" key="4">
    <source>
        <dbReference type="EMBL" id="RHK07732.1"/>
    </source>
</evidence>
<dbReference type="EMBL" id="JARQDV010000016">
    <property type="protein sequence ID" value="MDT2966045.1"/>
    <property type="molecule type" value="Genomic_DNA"/>
</dbReference>
<evidence type="ECO:0000313" key="5">
    <source>
        <dbReference type="Proteomes" id="UP000286288"/>
    </source>
</evidence>
<keyword evidence="1" id="KW-0472">Membrane</keyword>
<name>A0A1G9GH16_ENTCA</name>
<keyword evidence="1" id="KW-1133">Transmembrane helix</keyword>
<dbReference type="OrthoDB" id="2192873at2"/>
<evidence type="ECO:0008006" key="7">
    <source>
        <dbReference type="Google" id="ProtNLM"/>
    </source>
</evidence>
<reference evidence="2" key="3">
    <citation type="submission" date="2023-03" db="EMBL/GenBank/DDBJ databases">
        <authorList>
            <person name="Shen W."/>
            <person name="Cai J."/>
        </authorList>
    </citation>
    <scope>NUCLEOTIDE SEQUENCE</scope>
    <source>
        <strain evidence="2">K72-2</strain>
    </source>
</reference>
<keyword evidence="1" id="KW-0812">Transmembrane</keyword>
<reference evidence="4 5" key="1">
    <citation type="submission" date="2018-08" db="EMBL/GenBank/DDBJ databases">
        <title>A genome reference for cultivated species of the human gut microbiota.</title>
        <authorList>
            <person name="Zou Y."/>
            <person name="Xue W."/>
            <person name="Luo G."/>
        </authorList>
    </citation>
    <scope>NUCLEOTIDE SEQUENCE [LARGE SCALE GENOMIC DNA]</scope>
    <source>
        <strain evidence="4 5">AF48-16</strain>
    </source>
</reference>
<feature type="transmembrane region" description="Helical" evidence="1">
    <location>
        <begin position="35"/>
        <end position="53"/>
    </location>
</feature>
<accession>A0A1G9GH16</accession>
<sequence length="164" mass="18722">MSGLTLVMCAFTIVLYLYLFVVRKDIQFLAVERKLSKVAITIFSVMIILSMVMMEEALDNRVRGIVSGLVFLSFVLDSRGLALDRIIVHPMSIKGVLYQEIDRVVLFQEKEGQPIKMNYFRRGMRGPLMKFKQPLAELVVFLSEHLNEGTPIDILVDHDQGTKD</sequence>
<evidence type="ECO:0000313" key="3">
    <source>
        <dbReference type="EMBL" id="QGN29723.1"/>
    </source>
</evidence>
<dbReference type="EMBL" id="QRMZ01000003">
    <property type="protein sequence ID" value="RHK07732.1"/>
    <property type="molecule type" value="Genomic_DNA"/>
</dbReference>
<organism evidence="4 5">
    <name type="scientific">Enterococcus casseliflavus</name>
    <name type="common">Enterococcus flavescens</name>
    <dbReference type="NCBI Taxonomy" id="37734"/>
    <lineage>
        <taxon>Bacteria</taxon>
        <taxon>Bacillati</taxon>
        <taxon>Bacillota</taxon>
        <taxon>Bacilli</taxon>
        <taxon>Lactobacillales</taxon>
        <taxon>Enterococcaceae</taxon>
        <taxon>Enterococcus</taxon>
    </lineage>
</organism>
<dbReference type="EMBL" id="CP046123">
    <property type="protein sequence ID" value="QGN29723.1"/>
    <property type="molecule type" value="Genomic_DNA"/>
</dbReference>